<name>T1XKV7_VARPD</name>
<dbReference type="KEGG" id="vpd:VAPA_2c06070"/>
<evidence type="ECO:0000259" key="3">
    <source>
        <dbReference type="Pfam" id="PF10431"/>
    </source>
</evidence>
<organism evidence="4 5">
    <name type="scientific">Variovorax paradoxus B4</name>
    <dbReference type="NCBI Taxonomy" id="1246301"/>
    <lineage>
        <taxon>Bacteria</taxon>
        <taxon>Pseudomonadati</taxon>
        <taxon>Pseudomonadota</taxon>
        <taxon>Betaproteobacteria</taxon>
        <taxon>Burkholderiales</taxon>
        <taxon>Comamonadaceae</taxon>
        <taxon>Variovorax</taxon>
    </lineage>
</organism>
<evidence type="ECO:0000256" key="1">
    <source>
        <dbReference type="ARBA" id="ARBA00022741"/>
    </source>
</evidence>
<dbReference type="Pfam" id="PF10431">
    <property type="entry name" value="ClpB_D2-small"/>
    <property type="match status" value="1"/>
</dbReference>
<sequence length="58" mass="6345">MSGSSANGNAIASMRKSTLAVLVEIEKVGFDPVFRARPLSRAIQQRLENPLWRLGPHA</sequence>
<keyword evidence="1" id="KW-0547">Nucleotide-binding</keyword>
<proteinExistence type="predicted"/>
<reference evidence="4 5" key="1">
    <citation type="submission" date="2012-10" db="EMBL/GenBank/DDBJ databases">
        <title>Genome sequence of Variovorax paradoxus B4.</title>
        <authorList>
            <person name="Schuldes J."/>
            <person name="Brandt U."/>
            <person name="Hiessl S."/>
            <person name="Wuebbeler J.H."/>
            <person name="Thuermer A."/>
            <person name="Steinbuechel A."/>
            <person name="Daniel R."/>
        </authorList>
    </citation>
    <scope>NUCLEOTIDE SEQUENCE [LARGE SCALE GENOMIC DNA]</scope>
    <source>
        <strain evidence="4 5">B4</strain>
    </source>
</reference>
<dbReference type="AlphaFoldDB" id="T1XKV7"/>
<dbReference type="OrthoDB" id="9803641at2"/>
<keyword evidence="2" id="KW-0067">ATP-binding</keyword>
<dbReference type="HOGENOM" id="CLU_2978001_0_0_4"/>
<feature type="domain" description="Clp ATPase C-terminal" evidence="3">
    <location>
        <begin position="20"/>
        <end position="53"/>
    </location>
</feature>
<dbReference type="PATRIC" id="fig|1246301.3.peg.6136"/>
<dbReference type="Proteomes" id="UP000016223">
    <property type="component" value="Chromosome 2"/>
</dbReference>
<evidence type="ECO:0000256" key="2">
    <source>
        <dbReference type="ARBA" id="ARBA00022840"/>
    </source>
</evidence>
<protein>
    <submittedName>
        <fullName evidence="4">ClpB domain-containing protein</fullName>
    </submittedName>
</protein>
<dbReference type="InterPro" id="IPR019489">
    <property type="entry name" value="Clp_ATPase_C"/>
</dbReference>
<gene>
    <name evidence="4" type="ORF">VAPA_2c06070</name>
</gene>
<dbReference type="EMBL" id="CP003912">
    <property type="protein sequence ID" value="AGU53166.1"/>
    <property type="molecule type" value="Genomic_DNA"/>
</dbReference>
<accession>T1XKV7</accession>
<dbReference type="Gene3D" id="1.10.8.60">
    <property type="match status" value="1"/>
</dbReference>
<dbReference type="GO" id="GO:0005524">
    <property type="term" value="F:ATP binding"/>
    <property type="evidence" value="ECO:0007669"/>
    <property type="project" value="UniProtKB-KW"/>
</dbReference>
<evidence type="ECO:0000313" key="4">
    <source>
        <dbReference type="EMBL" id="AGU53166.1"/>
    </source>
</evidence>
<evidence type="ECO:0000313" key="5">
    <source>
        <dbReference type="Proteomes" id="UP000016223"/>
    </source>
</evidence>